<keyword evidence="2" id="KW-1185">Reference proteome</keyword>
<dbReference type="EMBL" id="AKHW03002528">
    <property type="protein sequence ID" value="KYO38179.1"/>
    <property type="molecule type" value="Genomic_DNA"/>
</dbReference>
<reference evidence="1 2" key="1">
    <citation type="journal article" date="2012" name="Genome Biol.">
        <title>Sequencing three crocodilian genomes to illuminate the evolution of archosaurs and amniotes.</title>
        <authorList>
            <person name="St John J.A."/>
            <person name="Braun E.L."/>
            <person name="Isberg S.R."/>
            <person name="Miles L.G."/>
            <person name="Chong A.Y."/>
            <person name="Gongora J."/>
            <person name="Dalzell P."/>
            <person name="Moran C."/>
            <person name="Bed'hom B."/>
            <person name="Abzhanov A."/>
            <person name="Burgess S.C."/>
            <person name="Cooksey A.M."/>
            <person name="Castoe T.A."/>
            <person name="Crawford N.G."/>
            <person name="Densmore L.D."/>
            <person name="Drew J.C."/>
            <person name="Edwards S.V."/>
            <person name="Faircloth B.C."/>
            <person name="Fujita M.K."/>
            <person name="Greenwold M.J."/>
            <person name="Hoffmann F.G."/>
            <person name="Howard J.M."/>
            <person name="Iguchi T."/>
            <person name="Janes D.E."/>
            <person name="Khan S.Y."/>
            <person name="Kohno S."/>
            <person name="de Koning A.J."/>
            <person name="Lance S.L."/>
            <person name="McCarthy F.M."/>
            <person name="McCormack J.E."/>
            <person name="Merchant M.E."/>
            <person name="Peterson D.G."/>
            <person name="Pollock D.D."/>
            <person name="Pourmand N."/>
            <person name="Raney B.J."/>
            <person name="Roessler K.A."/>
            <person name="Sanford J.R."/>
            <person name="Sawyer R.H."/>
            <person name="Schmidt C.J."/>
            <person name="Triplett E.W."/>
            <person name="Tuberville T.D."/>
            <person name="Venegas-Anaya M."/>
            <person name="Howard J.T."/>
            <person name="Jarvis E.D."/>
            <person name="Guillette L.J.Jr."/>
            <person name="Glenn T.C."/>
            <person name="Green R.E."/>
            <person name="Ray D.A."/>
        </authorList>
    </citation>
    <scope>NUCLEOTIDE SEQUENCE [LARGE SCALE GENOMIC DNA]</scope>
    <source>
        <strain evidence="1">KSC_2009_1</strain>
    </source>
</reference>
<comment type="caution">
    <text evidence="1">The sequence shown here is derived from an EMBL/GenBank/DDBJ whole genome shotgun (WGS) entry which is preliminary data.</text>
</comment>
<evidence type="ECO:0000313" key="1">
    <source>
        <dbReference type="EMBL" id="KYO38179.1"/>
    </source>
</evidence>
<gene>
    <name evidence="1" type="ORF">Y1Q_0007289</name>
</gene>
<organism evidence="1 2">
    <name type="scientific">Alligator mississippiensis</name>
    <name type="common">American alligator</name>
    <dbReference type="NCBI Taxonomy" id="8496"/>
    <lineage>
        <taxon>Eukaryota</taxon>
        <taxon>Metazoa</taxon>
        <taxon>Chordata</taxon>
        <taxon>Craniata</taxon>
        <taxon>Vertebrata</taxon>
        <taxon>Euteleostomi</taxon>
        <taxon>Archelosauria</taxon>
        <taxon>Archosauria</taxon>
        <taxon>Crocodylia</taxon>
        <taxon>Alligatoridae</taxon>
        <taxon>Alligatorinae</taxon>
        <taxon>Alligator</taxon>
    </lineage>
</organism>
<sequence length="82" mass="9450">MLADTVLFMHDLQQVMVGLHTLGCPQLVETLQDLLEDSWAWWTEDIASKNGEDWADRKFQAELLALEHESLQLLWEQNAILG</sequence>
<name>A0A151NNF6_ALLMI</name>
<dbReference type="Proteomes" id="UP000050525">
    <property type="component" value="Unassembled WGS sequence"/>
</dbReference>
<protein>
    <submittedName>
        <fullName evidence="1">Uncharacterized protein</fullName>
    </submittedName>
</protein>
<evidence type="ECO:0000313" key="2">
    <source>
        <dbReference type="Proteomes" id="UP000050525"/>
    </source>
</evidence>
<accession>A0A151NNF6</accession>
<proteinExistence type="predicted"/>
<dbReference type="AlphaFoldDB" id="A0A151NNF6"/>